<protein>
    <submittedName>
        <fullName evidence="4">DUF4445 domain-containing protein</fullName>
    </submittedName>
</protein>
<dbReference type="Gene3D" id="3.30.420.480">
    <property type="entry name" value="Domain of unknown function (DUF4445)"/>
    <property type="match status" value="1"/>
</dbReference>
<dbReference type="InterPro" id="IPR052911">
    <property type="entry name" value="Corrinoid_activation_enz"/>
</dbReference>
<evidence type="ECO:0000259" key="3">
    <source>
        <dbReference type="Pfam" id="PF17651"/>
    </source>
</evidence>
<dbReference type="Pfam" id="PF17650">
    <property type="entry name" value="RACo_linker"/>
    <property type="match status" value="1"/>
</dbReference>
<evidence type="ECO:0000313" key="5">
    <source>
        <dbReference type="Proteomes" id="UP000823842"/>
    </source>
</evidence>
<organism evidence="4 5">
    <name type="scientific">Candidatus Blautia faecavium</name>
    <dbReference type="NCBI Taxonomy" id="2838487"/>
    <lineage>
        <taxon>Bacteria</taxon>
        <taxon>Bacillati</taxon>
        <taxon>Bacillota</taxon>
        <taxon>Clostridia</taxon>
        <taxon>Lachnospirales</taxon>
        <taxon>Lachnospiraceae</taxon>
        <taxon>Blautia</taxon>
    </lineage>
</organism>
<name>A0A9D2LRB8_9FIRM</name>
<gene>
    <name evidence="4" type="ORF">IAA06_05065</name>
</gene>
<dbReference type="Proteomes" id="UP000823842">
    <property type="component" value="Unassembled WGS sequence"/>
</dbReference>
<proteinExistence type="predicted"/>
<dbReference type="InterPro" id="IPR042259">
    <property type="entry name" value="Raco-like_middle_sf"/>
</dbReference>
<evidence type="ECO:0000259" key="2">
    <source>
        <dbReference type="Pfam" id="PF17650"/>
    </source>
</evidence>
<dbReference type="AlphaFoldDB" id="A0A9D2LRB8"/>
<dbReference type="Gene3D" id="3.10.20.880">
    <property type="match status" value="1"/>
</dbReference>
<feature type="domain" description="RACo C-terminal" evidence="1">
    <location>
        <begin position="272"/>
        <end position="520"/>
    </location>
</feature>
<dbReference type="EMBL" id="DWYZ01000099">
    <property type="protein sequence ID" value="HJB28150.1"/>
    <property type="molecule type" value="Genomic_DNA"/>
</dbReference>
<dbReference type="InterPro" id="IPR027980">
    <property type="entry name" value="RACo_C"/>
</dbReference>
<dbReference type="InterPro" id="IPR041414">
    <property type="entry name" value="Raco-like_middle"/>
</dbReference>
<dbReference type="PANTHER" id="PTHR42895">
    <property type="entry name" value="IRON-SULFUR CLUSTER-BINDING PROTEIN-RELATED"/>
    <property type="match status" value="1"/>
</dbReference>
<feature type="domain" description="RACo linker region" evidence="2">
    <location>
        <begin position="31"/>
        <end position="106"/>
    </location>
</feature>
<feature type="domain" description="RACo-like middle region" evidence="3">
    <location>
        <begin position="110"/>
        <end position="270"/>
    </location>
</feature>
<sequence length="534" mass="58940">MNRERSGGDTVAAGIWNKEKENFSRGKGISRKIFLQLEKPTEEDSRSYQQRILDGLKGKNIDSRMTIRTMGKLYPLCDQAEWEITVSLAWDGVQWWIVDAEAGDTTAFHYGYAVDMGSTTVAVQLWNCETGECLWEADSYSRQISYGTDILTRIFYCKDDPDKRKELQKASIDTILDILKEIEKNTGIGPEQCIQMVIAGNTTMIHFLLDMDAFCVFSTPYAVRADCPGFFGGTELGIPVKGFLYCYPGKSNYLGGDIISGVAAMGLHKSEEIQVFFDIGTNGEIVIGNKEFLLCGAGAAGPALEGGSVRTGMRACEGAVDRVTIQDGKVCCHVIGGETAKGICGSGIIELLSELFLHGWINFLGKLQPEKSSLIRTMDGLPALEYAPGLYFWQEDIDEFIKTKAAASTMVEYMFRESGLSLDKVSRFYVAGAFGKHVNKEAAITIGMYPDMDRERLVSAGNASLAGAGMLLMDKSMLNDLDEILDKMVYIQFGAVEDFLHMMVAAQAIPHTDMERYPTVRKKLAEIEEKNKGA</sequence>
<dbReference type="InterPro" id="IPR040506">
    <property type="entry name" value="RACo_linker"/>
</dbReference>
<dbReference type="Pfam" id="PF14574">
    <property type="entry name" value="RACo_C_ter"/>
    <property type="match status" value="1"/>
</dbReference>
<comment type="caution">
    <text evidence="4">The sequence shown here is derived from an EMBL/GenBank/DDBJ whole genome shotgun (WGS) entry which is preliminary data.</text>
</comment>
<dbReference type="PANTHER" id="PTHR42895:SF2">
    <property type="entry name" value="IRON-SULFUR CLUSTER PROTEIN"/>
    <property type="match status" value="1"/>
</dbReference>
<reference evidence="4" key="2">
    <citation type="submission" date="2021-04" db="EMBL/GenBank/DDBJ databases">
        <authorList>
            <person name="Gilroy R."/>
        </authorList>
    </citation>
    <scope>NUCLEOTIDE SEQUENCE</scope>
    <source>
        <strain evidence="4">ChiSjej1B19-5720</strain>
    </source>
</reference>
<reference evidence="4" key="1">
    <citation type="journal article" date="2021" name="PeerJ">
        <title>Extensive microbial diversity within the chicken gut microbiome revealed by metagenomics and culture.</title>
        <authorList>
            <person name="Gilroy R."/>
            <person name="Ravi A."/>
            <person name="Getino M."/>
            <person name="Pursley I."/>
            <person name="Horton D.L."/>
            <person name="Alikhan N.F."/>
            <person name="Baker D."/>
            <person name="Gharbi K."/>
            <person name="Hall N."/>
            <person name="Watson M."/>
            <person name="Adriaenssens E.M."/>
            <person name="Foster-Nyarko E."/>
            <person name="Jarju S."/>
            <person name="Secka A."/>
            <person name="Antonio M."/>
            <person name="Oren A."/>
            <person name="Chaudhuri R.R."/>
            <person name="La Ragione R."/>
            <person name="Hildebrand F."/>
            <person name="Pallen M.J."/>
        </authorList>
    </citation>
    <scope>NUCLEOTIDE SEQUENCE</scope>
    <source>
        <strain evidence="4">ChiSjej1B19-5720</strain>
    </source>
</reference>
<evidence type="ECO:0000259" key="1">
    <source>
        <dbReference type="Pfam" id="PF14574"/>
    </source>
</evidence>
<dbReference type="Pfam" id="PF17651">
    <property type="entry name" value="Raco_middle"/>
    <property type="match status" value="1"/>
</dbReference>
<evidence type="ECO:0000313" key="4">
    <source>
        <dbReference type="EMBL" id="HJB28150.1"/>
    </source>
</evidence>
<accession>A0A9D2LRB8</accession>